<dbReference type="InterPro" id="IPR000515">
    <property type="entry name" value="MetI-like"/>
</dbReference>
<reference evidence="12 13" key="1">
    <citation type="journal article" date="2015" name="Genome Announc.">
        <title>Expanding the biotechnology potential of lactobacilli through comparative genomics of 213 strains and associated genera.</title>
        <authorList>
            <person name="Sun Z."/>
            <person name="Harris H.M."/>
            <person name="McCann A."/>
            <person name="Guo C."/>
            <person name="Argimon S."/>
            <person name="Zhang W."/>
            <person name="Yang X."/>
            <person name="Jeffery I.B."/>
            <person name="Cooney J.C."/>
            <person name="Kagawa T.F."/>
            <person name="Liu W."/>
            <person name="Song Y."/>
            <person name="Salvetti E."/>
            <person name="Wrobel A."/>
            <person name="Rasinkangas P."/>
            <person name="Parkhill J."/>
            <person name="Rea M.C."/>
            <person name="O'Sullivan O."/>
            <person name="Ritari J."/>
            <person name="Douillard F.P."/>
            <person name="Paul Ross R."/>
            <person name="Yang R."/>
            <person name="Briner A.E."/>
            <person name="Felis G.E."/>
            <person name="de Vos W.M."/>
            <person name="Barrangou R."/>
            <person name="Klaenhammer T.R."/>
            <person name="Caufield P.W."/>
            <person name="Cui Y."/>
            <person name="Zhang H."/>
            <person name="O'Toole P.W."/>
        </authorList>
    </citation>
    <scope>NUCLEOTIDE SEQUENCE [LARGE SCALE GENOMIC DNA]</scope>
    <source>
        <strain evidence="12 13">DSM 24301</strain>
    </source>
</reference>
<dbReference type="InterPro" id="IPR010065">
    <property type="entry name" value="AA_ABC_transptr_permease_3TM"/>
</dbReference>
<dbReference type="EMBL" id="JQCE01000064">
    <property type="protein sequence ID" value="KRO15581.1"/>
    <property type="molecule type" value="Genomic_DNA"/>
</dbReference>
<feature type="transmembrane region" description="Helical" evidence="9">
    <location>
        <begin position="447"/>
        <end position="468"/>
    </location>
</feature>
<evidence type="ECO:0000256" key="3">
    <source>
        <dbReference type="ARBA" id="ARBA00022448"/>
    </source>
</evidence>
<keyword evidence="3 9" id="KW-0813">Transport</keyword>
<evidence type="ECO:0000256" key="4">
    <source>
        <dbReference type="ARBA" id="ARBA00022475"/>
    </source>
</evidence>
<evidence type="ECO:0000256" key="1">
    <source>
        <dbReference type="ARBA" id="ARBA00004651"/>
    </source>
</evidence>
<evidence type="ECO:0000256" key="7">
    <source>
        <dbReference type="ARBA" id="ARBA00022989"/>
    </source>
</evidence>
<dbReference type="AlphaFoldDB" id="A0A0R2MUU6"/>
<proteinExistence type="inferred from homology"/>
<keyword evidence="5 9" id="KW-0812">Transmembrane</keyword>
<keyword evidence="13" id="KW-1185">Reference proteome</keyword>
<dbReference type="Gene3D" id="1.10.3720.10">
    <property type="entry name" value="MetI-like"/>
    <property type="match status" value="1"/>
</dbReference>
<feature type="transmembrane region" description="Helical" evidence="9">
    <location>
        <begin position="328"/>
        <end position="358"/>
    </location>
</feature>
<dbReference type="FunFam" id="1.10.3720.10:FF:000033">
    <property type="entry name" value="Polar amino acid ABC transporter permease"/>
    <property type="match status" value="1"/>
</dbReference>
<dbReference type="InterPro" id="IPR001638">
    <property type="entry name" value="Solute-binding_3/MltF_N"/>
</dbReference>
<evidence type="ECO:0000256" key="6">
    <source>
        <dbReference type="ARBA" id="ARBA00022970"/>
    </source>
</evidence>
<dbReference type="PANTHER" id="PTHR30614">
    <property type="entry name" value="MEMBRANE COMPONENT OF AMINO ACID ABC TRANSPORTER"/>
    <property type="match status" value="1"/>
</dbReference>
<dbReference type="PATRIC" id="fig|1293598.4.peg.2453"/>
<feature type="chain" id="PRO_5006420732" evidence="10">
    <location>
        <begin position="26"/>
        <end position="476"/>
    </location>
</feature>
<keyword evidence="10" id="KW-0732">Signal</keyword>
<evidence type="ECO:0000256" key="8">
    <source>
        <dbReference type="ARBA" id="ARBA00023136"/>
    </source>
</evidence>
<sequence length="476" mass="51537">MRKVWVTIVGLLLGILLLAGQSVQAATDLPSIQKRGYLIVGLSADYAPLEFHTTIDGQDTIVGADVAMAKNLASSMGVKLQLKEMQFDALIGALKTHKVDMIISGMSETPDREKQVTFSKPYLEERQVVLIRKSDAKKYHTIADFSNAKVGAQKQTTQEQLAKSQLPGAVVSSLDKASDVVSQVSFNKLDAGVLSSIVADAYVAQNKQLMTIDPKFATTTSPTAIAMANGQPKLVAAVNKVITKMNANKTYQTYLKQAYQQEGANQGFWAKYGGFFLKGAGYTLLFAILTVIFGSVIGTLLALLKIGHTKIGKLLANIYIEFIRGTPLMVQAFIVFFGTQFFGINLSAFVSGAIAMAINSGAYVAEIIRSGLNSVAEGQTEAARSLGLSNTQAMRYVIFPQALKNIWPALGNEFVTVIKESSVLSVIGATELMFEGSVVQGASFQPFLPMLIVAGIYFIMTFSFSRLLRVVEKRFN</sequence>
<dbReference type="GO" id="GO:0043190">
    <property type="term" value="C:ATP-binding cassette (ABC) transporter complex"/>
    <property type="evidence" value="ECO:0007669"/>
    <property type="project" value="InterPro"/>
</dbReference>
<dbReference type="InterPro" id="IPR043429">
    <property type="entry name" value="ArtM/GltK/GlnP/TcyL/YhdX-like"/>
</dbReference>
<dbReference type="NCBIfam" id="TIGR01726">
    <property type="entry name" value="HEQRo_perm_3TM"/>
    <property type="match status" value="1"/>
</dbReference>
<organism evidence="12 13">
    <name type="scientific">Lacticaseibacillus saniviri JCM 17471 = DSM 24301</name>
    <dbReference type="NCBI Taxonomy" id="1293598"/>
    <lineage>
        <taxon>Bacteria</taxon>
        <taxon>Bacillati</taxon>
        <taxon>Bacillota</taxon>
        <taxon>Bacilli</taxon>
        <taxon>Lactobacillales</taxon>
        <taxon>Lactobacillaceae</taxon>
        <taxon>Lacticaseibacillus</taxon>
    </lineage>
</organism>
<dbReference type="STRING" id="1293598.IV56_GL002351"/>
<dbReference type="SUPFAM" id="SSF53850">
    <property type="entry name" value="Periplasmic binding protein-like II"/>
    <property type="match status" value="1"/>
</dbReference>
<feature type="transmembrane region" description="Helical" evidence="9">
    <location>
        <begin position="284"/>
        <end position="307"/>
    </location>
</feature>
<comment type="caution">
    <text evidence="12">The sequence shown here is derived from an EMBL/GenBank/DDBJ whole genome shotgun (WGS) entry which is preliminary data.</text>
</comment>
<dbReference type="SUPFAM" id="SSF161098">
    <property type="entry name" value="MetI-like"/>
    <property type="match status" value="1"/>
</dbReference>
<keyword evidence="7 9" id="KW-1133">Transmembrane helix</keyword>
<dbReference type="GO" id="GO:0006865">
    <property type="term" value="P:amino acid transport"/>
    <property type="evidence" value="ECO:0007669"/>
    <property type="project" value="UniProtKB-KW"/>
</dbReference>
<dbReference type="InterPro" id="IPR035906">
    <property type="entry name" value="MetI-like_sf"/>
</dbReference>
<evidence type="ECO:0000256" key="9">
    <source>
        <dbReference type="RuleBase" id="RU363032"/>
    </source>
</evidence>
<dbReference type="CDD" id="cd06261">
    <property type="entry name" value="TM_PBP2"/>
    <property type="match status" value="1"/>
</dbReference>
<dbReference type="Pfam" id="PF00497">
    <property type="entry name" value="SBP_bac_3"/>
    <property type="match status" value="1"/>
</dbReference>
<dbReference type="SMART" id="SM00062">
    <property type="entry name" value="PBPb"/>
    <property type="match status" value="1"/>
</dbReference>
<keyword evidence="6" id="KW-0029">Amino-acid transport</keyword>
<protein>
    <submittedName>
        <fullName evidence="12">ABC-type amino acid transport system, permease and periplasmic component</fullName>
    </submittedName>
</protein>
<evidence type="ECO:0000256" key="10">
    <source>
        <dbReference type="SAM" id="SignalP"/>
    </source>
</evidence>
<comment type="subcellular location">
    <subcellularLocation>
        <location evidence="1 9">Cell membrane</location>
        <topology evidence="1 9">Multi-pass membrane protein</topology>
    </subcellularLocation>
</comment>
<evidence type="ECO:0000256" key="2">
    <source>
        <dbReference type="ARBA" id="ARBA00010072"/>
    </source>
</evidence>
<feature type="domain" description="ABC transmembrane type-1" evidence="11">
    <location>
        <begin position="280"/>
        <end position="468"/>
    </location>
</feature>
<keyword evidence="4" id="KW-1003">Cell membrane</keyword>
<dbReference type="GO" id="GO:0022857">
    <property type="term" value="F:transmembrane transporter activity"/>
    <property type="evidence" value="ECO:0007669"/>
    <property type="project" value="InterPro"/>
</dbReference>
<dbReference type="Gene3D" id="3.40.190.10">
    <property type="entry name" value="Periplasmic binding protein-like II"/>
    <property type="match status" value="2"/>
</dbReference>
<name>A0A0R2MUU6_9LACO</name>
<dbReference type="PANTHER" id="PTHR30614:SF20">
    <property type="entry name" value="GLUTAMINE TRANSPORT SYSTEM PERMEASE PROTEIN GLNP"/>
    <property type="match status" value="1"/>
</dbReference>
<dbReference type="PROSITE" id="PS50928">
    <property type="entry name" value="ABC_TM1"/>
    <property type="match status" value="1"/>
</dbReference>
<gene>
    <name evidence="12" type="ORF">IV56_GL002351</name>
</gene>
<evidence type="ECO:0000259" key="11">
    <source>
        <dbReference type="PROSITE" id="PS50928"/>
    </source>
</evidence>
<comment type="similarity">
    <text evidence="2">Belongs to the binding-protein-dependent transport system permease family. HisMQ subfamily.</text>
</comment>
<dbReference type="Proteomes" id="UP000050969">
    <property type="component" value="Unassembled WGS sequence"/>
</dbReference>
<feature type="signal peptide" evidence="10">
    <location>
        <begin position="1"/>
        <end position="25"/>
    </location>
</feature>
<evidence type="ECO:0000313" key="12">
    <source>
        <dbReference type="EMBL" id="KRO15581.1"/>
    </source>
</evidence>
<accession>A0A0R2MUU6</accession>
<evidence type="ECO:0000313" key="13">
    <source>
        <dbReference type="Proteomes" id="UP000050969"/>
    </source>
</evidence>
<keyword evidence="8 9" id="KW-0472">Membrane</keyword>
<evidence type="ECO:0000256" key="5">
    <source>
        <dbReference type="ARBA" id="ARBA00022692"/>
    </source>
</evidence>
<dbReference type="Pfam" id="PF00528">
    <property type="entry name" value="BPD_transp_1"/>
    <property type="match status" value="1"/>
</dbReference>